<dbReference type="AlphaFoldDB" id="A0A848GQ51"/>
<evidence type="ECO:0000313" key="2">
    <source>
        <dbReference type="Proteomes" id="UP000583266"/>
    </source>
</evidence>
<evidence type="ECO:0000313" key="1">
    <source>
        <dbReference type="EMBL" id="NML40097.1"/>
    </source>
</evidence>
<gene>
    <name evidence="1" type="ORF">HHL17_23050</name>
</gene>
<accession>A0A848GQ51</accession>
<protein>
    <submittedName>
        <fullName evidence="1">Uncharacterized protein</fullName>
    </submittedName>
</protein>
<proteinExistence type="predicted"/>
<reference evidence="1 2" key="1">
    <citation type="submission" date="2020-04" db="EMBL/GenBank/DDBJ databases">
        <title>Chitinophaga sp. G-6-1-13 sp. nov., isolated from soil.</title>
        <authorList>
            <person name="Dahal R.H."/>
            <person name="Chaudhary D.K."/>
        </authorList>
    </citation>
    <scope>NUCLEOTIDE SEQUENCE [LARGE SCALE GENOMIC DNA]</scope>
    <source>
        <strain evidence="1 2">G-6-1-13</strain>
    </source>
</reference>
<name>A0A848GQ51_9BACT</name>
<dbReference type="RefSeq" id="WP_169227132.1">
    <property type="nucleotide sequence ID" value="NZ_JABBGC010000002.1"/>
</dbReference>
<comment type="caution">
    <text evidence="1">The sequence shown here is derived from an EMBL/GenBank/DDBJ whole genome shotgun (WGS) entry which is preliminary data.</text>
</comment>
<organism evidence="1 2">
    <name type="scientific">Chitinophaga fulva</name>
    <dbReference type="NCBI Taxonomy" id="2728842"/>
    <lineage>
        <taxon>Bacteria</taxon>
        <taxon>Pseudomonadati</taxon>
        <taxon>Bacteroidota</taxon>
        <taxon>Chitinophagia</taxon>
        <taxon>Chitinophagales</taxon>
        <taxon>Chitinophagaceae</taxon>
        <taxon>Chitinophaga</taxon>
    </lineage>
</organism>
<dbReference type="EMBL" id="JABBGC010000002">
    <property type="protein sequence ID" value="NML40097.1"/>
    <property type="molecule type" value="Genomic_DNA"/>
</dbReference>
<sequence length="143" mass="16785">MGLESKNFLFVFDKVKTLKDITEAIHFDEVVHHDDQIYLVKKGDDYWIDLLSFSTEIKALSVRIALCNPVQAFTRELRKLLNELFGLAKGSFLLDRDSKEKYDRLEDAAWEEIMKNYRERKAVFTSIHGKDEKAISSNDFYKK</sequence>
<dbReference type="Proteomes" id="UP000583266">
    <property type="component" value="Unassembled WGS sequence"/>
</dbReference>
<keyword evidence="2" id="KW-1185">Reference proteome</keyword>